<reference evidence="1" key="2">
    <citation type="journal article" date="2015" name="Fish Shellfish Immunol.">
        <title>Early steps in the European eel (Anguilla anguilla)-Vibrio vulnificus interaction in the gills: Role of the RtxA13 toxin.</title>
        <authorList>
            <person name="Callol A."/>
            <person name="Pajuelo D."/>
            <person name="Ebbesson L."/>
            <person name="Teles M."/>
            <person name="MacKenzie S."/>
            <person name="Amaro C."/>
        </authorList>
    </citation>
    <scope>NUCLEOTIDE SEQUENCE</scope>
</reference>
<name>A0A0E9STA3_ANGAN</name>
<proteinExistence type="predicted"/>
<sequence length="48" mass="5019">MAFDGNDLVLNGRSHTPGVGGRGLLLFSNPGVITVTLKLSRTPKSLNP</sequence>
<dbReference type="AlphaFoldDB" id="A0A0E9STA3"/>
<organism evidence="1">
    <name type="scientific">Anguilla anguilla</name>
    <name type="common">European freshwater eel</name>
    <name type="synonym">Muraena anguilla</name>
    <dbReference type="NCBI Taxonomy" id="7936"/>
    <lineage>
        <taxon>Eukaryota</taxon>
        <taxon>Metazoa</taxon>
        <taxon>Chordata</taxon>
        <taxon>Craniata</taxon>
        <taxon>Vertebrata</taxon>
        <taxon>Euteleostomi</taxon>
        <taxon>Actinopterygii</taxon>
        <taxon>Neopterygii</taxon>
        <taxon>Teleostei</taxon>
        <taxon>Anguilliformes</taxon>
        <taxon>Anguillidae</taxon>
        <taxon>Anguilla</taxon>
    </lineage>
</organism>
<evidence type="ECO:0000313" key="1">
    <source>
        <dbReference type="EMBL" id="JAH43870.1"/>
    </source>
</evidence>
<accession>A0A0E9STA3</accession>
<protein>
    <submittedName>
        <fullName evidence="1">Uncharacterized protein</fullName>
    </submittedName>
</protein>
<dbReference type="EMBL" id="GBXM01064707">
    <property type="protein sequence ID" value="JAH43870.1"/>
    <property type="molecule type" value="Transcribed_RNA"/>
</dbReference>
<reference evidence="1" key="1">
    <citation type="submission" date="2014-11" db="EMBL/GenBank/DDBJ databases">
        <authorList>
            <person name="Amaro Gonzalez C."/>
        </authorList>
    </citation>
    <scope>NUCLEOTIDE SEQUENCE</scope>
</reference>